<feature type="binding site" evidence="8">
    <location>
        <position position="122"/>
    </location>
    <ligand>
        <name>phosphoenolpyruvate</name>
        <dbReference type="ChEBI" id="CHEBI:58702"/>
    </ligand>
</feature>
<dbReference type="eggNOG" id="arCOG04134">
    <property type="taxonomic scope" value="Archaea"/>
</dbReference>
<dbReference type="Proteomes" id="UP000009231">
    <property type="component" value="Chromosome"/>
</dbReference>
<reference evidence="10 11" key="1">
    <citation type="journal article" date="2014" name="Int. J. Syst. Evol. Microbiol.">
        <title>Methanobacterium paludis sp. nov. and a novel strain of Methanobacterium lacus isolated from northern peatlands.</title>
        <authorList>
            <person name="Cadillo-Quiroz H."/>
            <person name="Brauer S.L."/>
            <person name="Goodson N."/>
            <person name="Yavitt J.B."/>
            <person name="Zinder S.H."/>
        </authorList>
    </citation>
    <scope>NUCLEOTIDE SEQUENCE [LARGE SCALE GENOMIC DNA]</scope>
    <source>
        <strain evidence="11">DSM 25820 / JCM 18151 / SWAN1</strain>
    </source>
</reference>
<feature type="binding site" evidence="8">
    <location>
        <position position="195"/>
    </location>
    <ligand>
        <name>3-phosphoshikimate</name>
        <dbReference type="ChEBI" id="CHEBI:145989"/>
    </ligand>
</feature>
<dbReference type="RefSeq" id="WP_013825823.1">
    <property type="nucleotide sequence ID" value="NC_015574.1"/>
</dbReference>
<evidence type="ECO:0000259" key="9">
    <source>
        <dbReference type="Pfam" id="PF00275"/>
    </source>
</evidence>
<feature type="binding site" evidence="8">
    <location>
        <position position="26"/>
    </location>
    <ligand>
        <name>3-phosphoshikimate</name>
        <dbReference type="ChEBI" id="CHEBI:145989"/>
    </ligand>
</feature>
<comment type="catalytic activity">
    <reaction evidence="7">
        <text>3-phosphoshikimate + phosphoenolpyruvate = 5-O-(1-carboxyvinyl)-3-phosphoshikimate + phosphate</text>
        <dbReference type="Rhea" id="RHEA:21256"/>
        <dbReference type="ChEBI" id="CHEBI:43474"/>
        <dbReference type="ChEBI" id="CHEBI:57701"/>
        <dbReference type="ChEBI" id="CHEBI:58702"/>
        <dbReference type="ChEBI" id="CHEBI:145989"/>
        <dbReference type="EC" id="2.5.1.19"/>
    </reaction>
    <physiologicalReaction direction="left-to-right" evidence="7">
        <dbReference type="Rhea" id="RHEA:21257"/>
    </physiologicalReaction>
</comment>
<evidence type="ECO:0000256" key="5">
    <source>
        <dbReference type="ARBA" id="ARBA00022679"/>
    </source>
</evidence>
<dbReference type="CDD" id="cd01556">
    <property type="entry name" value="EPSP_synthase"/>
    <property type="match status" value="1"/>
</dbReference>
<keyword evidence="3 8" id="KW-0963">Cytoplasm</keyword>
<dbReference type="OrthoDB" id="43788at2157"/>
<gene>
    <name evidence="8" type="primary">aroA</name>
    <name evidence="10" type="ordered locus">MSWAN_1305</name>
</gene>
<dbReference type="GO" id="GO:0009073">
    <property type="term" value="P:aromatic amino acid family biosynthetic process"/>
    <property type="evidence" value="ECO:0007669"/>
    <property type="project" value="UniProtKB-KW"/>
</dbReference>
<feature type="binding site" evidence="8">
    <location>
        <position position="311"/>
    </location>
    <ligand>
        <name>3-phosphoshikimate</name>
        <dbReference type="ChEBI" id="CHEBI:145989"/>
    </ligand>
</feature>
<feature type="binding site" evidence="8">
    <location>
        <position position="169"/>
    </location>
    <ligand>
        <name>3-phosphoshikimate</name>
        <dbReference type="ChEBI" id="CHEBI:145989"/>
    </ligand>
</feature>
<dbReference type="PROSITE" id="PS00885">
    <property type="entry name" value="EPSP_SYNTHASE_2"/>
    <property type="match status" value="1"/>
</dbReference>
<feature type="binding site" evidence="8">
    <location>
        <position position="382"/>
    </location>
    <ligand>
        <name>phosphoenolpyruvate</name>
        <dbReference type="ChEBI" id="CHEBI:58702"/>
    </ligand>
</feature>
<evidence type="ECO:0000313" key="10">
    <source>
        <dbReference type="EMBL" id="AEG18322.1"/>
    </source>
</evidence>
<feature type="binding site" evidence="8">
    <location>
        <position position="342"/>
    </location>
    <ligand>
        <name>phosphoenolpyruvate</name>
        <dbReference type="ChEBI" id="CHEBI:58702"/>
    </ligand>
</feature>
<dbReference type="KEGG" id="mew:MSWAN_1305"/>
<dbReference type="SUPFAM" id="SSF55205">
    <property type="entry name" value="EPT/RTPC-like"/>
    <property type="match status" value="1"/>
</dbReference>
<dbReference type="Pfam" id="PF00275">
    <property type="entry name" value="EPSP_synthase"/>
    <property type="match status" value="1"/>
</dbReference>
<keyword evidence="6 8" id="KW-0057">Aromatic amino acid biosynthesis</keyword>
<keyword evidence="4 8" id="KW-0028">Amino-acid biosynthesis</keyword>
<feature type="binding site" evidence="8">
    <location>
        <position position="22"/>
    </location>
    <ligand>
        <name>3-phosphoshikimate</name>
        <dbReference type="ChEBI" id="CHEBI:145989"/>
    </ligand>
</feature>
<dbReference type="NCBIfam" id="TIGR01356">
    <property type="entry name" value="aroA"/>
    <property type="match status" value="1"/>
</dbReference>
<feature type="binding site" evidence="8">
    <location>
        <position position="21"/>
    </location>
    <ligand>
        <name>3-phosphoshikimate</name>
        <dbReference type="ChEBI" id="CHEBI:145989"/>
    </ligand>
</feature>
<dbReference type="HOGENOM" id="CLU_024321_0_0_2"/>
<dbReference type="PROSITE" id="PS00104">
    <property type="entry name" value="EPSP_SYNTHASE_1"/>
    <property type="match status" value="1"/>
</dbReference>
<comment type="similarity">
    <text evidence="2 8">Belongs to the EPSP synthase family.</text>
</comment>
<feature type="binding site" evidence="8">
    <location>
        <position position="168"/>
    </location>
    <ligand>
        <name>3-phosphoshikimate</name>
        <dbReference type="ChEBI" id="CHEBI:145989"/>
    </ligand>
</feature>
<dbReference type="UniPathway" id="UPA00053">
    <property type="reaction ID" value="UER00089"/>
</dbReference>
<feature type="binding site" evidence="8">
    <location>
        <position position="167"/>
    </location>
    <ligand>
        <name>3-phosphoshikimate</name>
        <dbReference type="ChEBI" id="CHEBI:145989"/>
    </ligand>
</feature>
<evidence type="ECO:0000256" key="8">
    <source>
        <dbReference type="HAMAP-Rule" id="MF_00210"/>
    </source>
</evidence>
<dbReference type="STRING" id="868131.MSWAN_1305"/>
<dbReference type="FunFam" id="3.65.10.10:FF:000005">
    <property type="entry name" value="3-phosphoshikimate 1-carboxyvinyltransferase"/>
    <property type="match status" value="1"/>
</dbReference>
<evidence type="ECO:0000256" key="2">
    <source>
        <dbReference type="ARBA" id="ARBA00009948"/>
    </source>
</evidence>
<accession>F6D6N9</accession>
<proteinExistence type="inferred from homology"/>
<dbReference type="EMBL" id="CP002772">
    <property type="protein sequence ID" value="AEG18322.1"/>
    <property type="molecule type" value="Genomic_DNA"/>
</dbReference>
<dbReference type="PIRSF" id="PIRSF000505">
    <property type="entry name" value="EPSPS"/>
    <property type="match status" value="1"/>
</dbReference>
<feature type="binding site" evidence="8">
    <location>
        <position position="338"/>
    </location>
    <ligand>
        <name>3-phosphoshikimate</name>
        <dbReference type="ChEBI" id="CHEBI:145989"/>
    </ligand>
</feature>
<feature type="domain" description="Enolpyruvate transferase" evidence="9">
    <location>
        <begin position="5"/>
        <end position="416"/>
    </location>
</feature>
<dbReference type="GO" id="GO:0003866">
    <property type="term" value="F:3-phosphoshikimate 1-carboxyvinyltransferase activity"/>
    <property type="evidence" value="ECO:0007669"/>
    <property type="project" value="UniProtKB-UniRule"/>
</dbReference>
<evidence type="ECO:0000256" key="3">
    <source>
        <dbReference type="ARBA" id="ARBA00022490"/>
    </source>
</evidence>
<dbReference type="PANTHER" id="PTHR21090">
    <property type="entry name" value="AROM/DEHYDROQUINATE SYNTHASE"/>
    <property type="match status" value="1"/>
</dbReference>
<dbReference type="AlphaFoldDB" id="F6D6N9"/>
<comment type="caution">
    <text evidence="8">Lacks conserved residue(s) required for the propagation of feature annotation.</text>
</comment>
<dbReference type="GeneID" id="10668810"/>
<dbReference type="InterPro" id="IPR036968">
    <property type="entry name" value="Enolpyruvate_Tfrase_sf"/>
</dbReference>
<comment type="subcellular location">
    <subcellularLocation>
        <location evidence="8">Cytoplasm</location>
    </subcellularLocation>
</comment>
<dbReference type="GO" id="GO:0005737">
    <property type="term" value="C:cytoplasm"/>
    <property type="evidence" value="ECO:0007669"/>
    <property type="project" value="UniProtKB-SubCell"/>
</dbReference>
<name>F6D6N9_METPW</name>
<keyword evidence="11" id="KW-1185">Reference proteome</keyword>
<dbReference type="HAMAP" id="MF_00210">
    <property type="entry name" value="EPSP_synth"/>
    <property type="match status" value="1"/>
</dbReference>
<protein>
    <recommendedName>
        <fullName evidence="8">3-phosphoshikimate 1-carboxyvinyltransferase</fullName>
        <ecNumber evidence="8">2.5.1.19</ecNumber>
    </recommendedName>
    <alternativeName>
        <fullName evidence="8">5-enolpyruvylshikimate-3-phosphate synthase</fullName>
        <shortName evidence="8">EPSP synthase</shortName>
        <shortName evidence="8">EPSPS</shortName>
    </alternativeName>
</protein>
<dbReference type="PANTHER" id="PTHR21090:SF5">
    <property type="entry name" value="PENTAFUNCTIONAL AROM POLYPEPTIDE"/>
    <property type="match status" value="1"/>
</dbReference>
<dbReference type="InterPro" id="IPR001986">
    <property type="entry name" value="Enolpyruvate_Tfrase_dom"/>
</dbReference>
<dbReference type="EC" id="2.5.1.19" evidence="8"/>
<feature type="active site" description="Proton acceptor" evidence="8">
    <location>
        <position position="311"/>
    </location>
</feature>
<comment type="pathway">
    <text evidence="1">Metabolic intermediate biosynthesis; chorismate biosynthesis; chorismate from D-erythrose 4-phosphate and phosphoenolpyruvate: step 6/7.</text>
</comment>
<dbReference type="Gene3D" id="3.65.10.10">
    <property type="entry name" value="Enolpyruvate transferase domain"/>
    <property type="match status" value="2"/>
</dbReference>
<dbReference type="GO" id="GO:0008652">
    <property type="term" value="P:amino acid biosynthetic process"/>
    <property type="evidence" value="ECO:0007669"/>
    <property type="project" value="UniProtKB-KW"/>
</dbReference>
<evidence type="ECO:0000313" key="11">
    <source>
        <dbReference type="Proteomes" id="UP000009231"/>
    </source>
</evidence>
<dbReference type="InterPro" id="IPR006264">
    <property type="entry name" value="EPSP_synthase"/>
</dbReference>
<feature type="binding site" evidence="8">
    <location>
        <position position="94"/>
    </location>
    <ligand>
        <name>phosphoenolpyruvate</name>
        <dbReference type="ChEBI" id="CHEBI:58702"/>
    </ligand>
</feature>
<feature type="binding site" evidence="8">
    <location>
        <position position="169"/>
    </location>
    <ligand>
        <name>phosphoenolpyruvate</name>
        <dbReference type="ChEBI" id="CHEBI:58702"/>
    </ligand>
</feature>
<evidence type="ECO:0000256" key="4">
    <source>
        <dbReference type="ARBA" id="ARBA00022605"/>
    </source>
</evidence>
<dbReference type="GO" id="GO:0009423">
    <property type="term" value="P:chorismate biosynthetic process"/>
    <property type="evidence" value="ECO:0007669"/>
    <property type="project" value="UniProtKB-UniRule"/>
</dbReference>
<organism evidence="10 11">
    <name type="scientific">Methanobacterium paludis (strain DSM 25820 / JCM 18151 / SWAN1)</name>
    <dbReference type="NCBI Taxonomy" id="868131"/>
    <lineage>
        <taxon>Archaea</taxon>
        <taxon>Methanobacteriati</taxon>
        <taxon>Methanobacteriota</taxon>
        <taxon>Methanomada group</taxon>
        <taxon>Methanobacteria</taxon>
        <taxon>Methanobacteriales</taxon>
        <taxon>Methanobacteriaceae</taxon>
        <taxon>Methanobacterium</taxon>
    </lineage>
</organism>
<evidence type="ECO:0000256" key="7">
    <source>
        <dbReference type="ARBA" id="ARBA00044633"/>
    </source>
</evidence>
<feature type="binding site" evidence="8">
    <location>
        <position position="21"/>
    </location>
    <ligand>
        <name>phosphoenolpyruvate</name>
        <dbReference type="ChEBI" id="CHEBI:58702"/>
    </ligand>
</feature>
<evidence type="ECO:0000256" key="6">
    <source>
        <dbReference type="ARBA" id="ARBA00023141"/>
    </source>
</evidence>
<keyword evidence="5 8" id="KW-0808">Transferase</keyword>
<sequence length="430" mass="46903">MELTVQQAERIEGIVKAPPSKSYTHRAFIIAALAEGKSIIRDPLYSEDTNASLDACRAFGSEVQVDEDDGHCTIKGVGGQLKTPENVLNVKNSGTTLRIMTSVSALAPGYTVLTGDKSLRKRPMQDLLDSLKQLEVSAFSTRNNGMPPVIVKGGFKGGKTEIKGNVSSQFISSILIASPYAENAVNLHVKGKFISKPYVDMTLDIMRKFGVQAEYERSESSFHIEPQSYKKRNYTVEGDYSSASYIIAAAAALKSDVTIKNLLHDSKQGDKLIVDIVQDMGCDVKVKRDEVKISGHGKLKGVDVDLQNAPDLLPTVAALGSISHGKTRITGVEHARYKETDRIQTCASELSKLGVNVQEEKDGLLIEGGVHGGVVDSHMDHRLVMALYIIGLKVGNVTIKNASVYDVSFPKFPEIMKKLCRQENDTKKGY</sequence>
<evidence type="ECO:0000256" key="1">
    <source>
        <dbReference type="ARBA" id="ARBA00004811"/>
    </source>
</evidence>
<dbReference type="InterPro" id="IPR013792">
    <property type="entry name" value="RNA3'P_cycl/enolpyr_Trfase_a/b"/>
</dbReference>
<comment type="function">
    <text evidence="8">Catalyzes the transfer of the enolpyruvyl moiety of phosphoenolpyruvate (PEP) to the 5-hydroxyl of shikimate-3-phosphate (S3P) to produce enolpyruvyl shikimate-3-phosphate and inorganic phosphate.</text>
</comment>
<dbReference type="InterPro" id="IPR023193">
    <property type="entry name" value="EPSP_synthase_CS"/>
</dbReference>
<comment type="subunit">
    <text evidence="8">Monomer.</text>
</comment>